<reference evidence="3 4" key="1">
    <citation type="submission" date="2009-02" db="EMBL/GenBank/DDBJ databases">
        <title>Sequencing of the draft genome and assembly of Dethiobacter alkaliphilus AHT 1.</title>
        <authorList>
            <consortium name="US DOE Joint Genome Institute (JGI-PGF)"/>
            <person name="Lucas S."/>
            <person name="Copeland A."/>
            <person name="Lapidus A."/>
            <person name="Glavina del Rio T."/>
            <person name="Dalin E."/>
            <person name="Tice H."/>
            <person name="Bruce D."/>
            <person name="Goodwin L."/>
            <person name="Pitluck S."/>
            <person name="Larimer F."/>
            <person name="Land M.L."/>
            <person name="Hauser L."/>
            <person name="Muyzer G."/>
        </authorList>
    </citation>
    <scope>NUCLEOTIDE SEQUENCE [LARGE SCALE GENOMIC DNA]</scope>
    <source>
        <strain evidence="3 4">AHT 1</strain>
    </source>
</reference>
<evidence type="ECO:0000313" key="4">
    <source>
        <dbReference type="Proteomes" id="UP000006443"/>
    </source>
</evidence>
<feature type="compositionally biased region" description="Basic and acidic residues" evidence="2">
    <location>
        <begin position="84"/>
        <end position="93"/>
    </location>
</feature>
<accession>C0GD55</accession>
<dbReference type="EMBL" id="ACJM01000001">
    <property type="protein sequence ID" value="EEG79140.1"/>
    <property type="molecule type" value="Genomic_DNA"/>
</dbReference>
<dbReference type="AlphaFoldDB" id="C0GD55"/>
<evidence type="ECO:0000313" key="3">
    <source>
        <dbReference type="EMBL" id="EEG79140.1"/>
    </source>
</evidence>
<dbReference type="SUPFAM" id="SSF143120">
    <property type="entry name" value="YefM-like"/>
    <property type="match status" value="1"/>
</dbReference>
<dbReference type="RefSeq" id="WP_008514374.1">
    <property type="nucleotide sequence ID" value="NZ_ACJM01000001.1"/>
</dbReference>
<dbReference type="STRING" id="555088.DealDRAFT_0414"/>
<dbReference type="InterPro" id="IPR036165">
    <property type="entry name" value="YefM-like_sf"/>
</dbReference>
<feature type="compositionally biased region" description="Polar residues" evidence="2">
    <location>
        <begin position="64"/>
        <end position="75"/>
    </location>
</feature>
<sequence length="93" mass="10676">MKFVSVRDLRQKSAEIWGLLREEGDVVITSNGKPIALLSDIGEANVEEYLQNSRRLRATMAVNSMQERSRQQGLNELSDEEIEAEIKDTRQKR</sequence>
<evidence type="ECO:0000256" key="1">
    <source>
        <dbReference type="ARBA" id="ARBA00009981"/>
    </source>
</evidence>
<dbReference type="OrthoDB" id="2086879at2"/>
<evidence type="ECO:0000256" key="2">
    <source>
        <dbReference type="SAM" id="MobiDB-lite"/>
    </source>
</evidence>
<organism evidence="3 4">
    <name type="scientific">Dethiobacter alkaliphilus AHT 1</name>
    <dbReference type="NCBI Taxonomy" id="555088"/>
    <lineage>
        <taxon>Bacteria</taxon>
        <taxon>Bacillati</taxon>
        <taxon>Bacillota</taxon>
        <taxon>Dethiobacteria</taxon>
        <taxon>Dethiobacterales</taxon>
        <taxon>Dethiobacteraceae</taxon>
        <taxon>Dethiobacter</taxon>
    </lineage>
</organism>
<gene>
    <name evidence="3" type="ORF">DealDRAFT_0414</name>
</gene>
<name>C0GD55_DETAL</name>
<feature type="region of interest" description="Disordered" evidence="2">
    <location>
        <begin position="64"/>
        <end position="93"/>
    </location>
</feature>
<keyword evidence="4" id="KW-1185">Reference proteome</keyword>
<protein>
    <submittedName>
        <fullName evidence="3">Prevent-host-death family protein</fullName>
    </submittedName>
</protein>
<dbReference type="Proteomes" id="UP000006443">
    <property type="component" value="Unassembled WGS sequence"/>
</dbReference>
<comment type="caution">
    <text evidence="3">The sequence shown here is derived from an EMBL/GenBank/DDBJ whole genome shotgun (WGS) entry which is preliminary data.</text>
</comment>
<comment type="similarity">
    <text evidence="1">Belongs to the phD/YefM antitoxin family.</text>
</comment>
<dbReference type="eggNOG" id="COG4118">
    <property type="taxonomic scope" value="Bacteria"/>
</dbReference>
<proteinExistence type="inferred from homology"/>